<dbReference type="GO" id="GO:0003677">
    <property type="term" value="F:DNA binding"/>
    <property type="evidence" value="ECO:0007669"/>
    <property type="project" value="InterPro"/>
</dbReference>
<dbReference type="CDD" id="cd00093">
    <property type="entry name" value="HTH_XRE"/>
    <property type="match status" value="1"/>
</dbReference>
<sequence>MREESGLSQATFAERIGLSLKSGKGYISHLEKGRIKNPRIGTILLFLRVCGASWVVRLRRTCPTFYIYSEVRGEIKT</sequence>
<evidence type="ECO:0000313" key="2">
    <source>
        <dbReference type="EMBL" id="HHS51777.1"/>
    </source>
</evidence>
<gene>
    <name evidence="2" type="ORF">ENW73_02770</name>
</gene>
<protein>
    <submittedName>
        <fullName evidence="2">XRE family transcriptional regulator</fullName>
    </submittedName>
</protein>
<dbReference type="InterPro" id="IPR001387">
    <property type="entry name" value="Cro/C1-type_HTH"/>
</dbReference>
<organism evidence="2">
    <name type="scientific">candidate division WOR-3 bacterium</name>
    <dbReference type="NCBI Taxonomy" id="2052148"/>
    <lineage>
        <taxon>Bacteria</taxon>
        <taxon>Bacteria division WOR-3</taxon>
    </lineage>
</organism>
<dbReference type="Gene3D" id="1.10.260.40">
    <property type="entry name" value="lambda repressor-like DNA-binding domains"/>
    <property type="match status" value="1"/>
</dbReference>
<dbReference type="InterPro" id="IPR010982">
    <property type="entry name" value="Lambda_DNA-bd_dom_sf"/>
</dbReference>
<dbReference type="PROSITE" id="PS50943">
    <property type="entry name" value="HTH_CROC1"/>
    <property type="match status" value="1"/>
</dbReference>
<dbReference type="SMART" id="SM00530">
    <property type="entry name" value="HTH_XRE"/>
    <property type="match status" value="1"/>
</dbReference>
<reference evidence="2" key="1">
    <citation type="journal article" date="2020" name="mSystems">
        <title>Genome- and Community-Level Interaction Insights into Carbon Utilization and Element Cycling Functions of Hydrothermarchaeota in Hydrothermal Sediment.</title>
        <authorList>
            <person name="Zhou Z."/>
            <person name="Liu Y."/>
            <person name="Xu W."/>
            <person name="Pan J."/>
            <person name="Luo Z.H."/>
            <person name="Li M."/>
        </authorList>
    </citation>
    <scope>NUCLEOTIDE SEQUENCE [LARGE SCALE GENOMIC DNA]</scope>
    <source>
        <strain evidence="2">SpSt-876</strain>
    </source>
</reference>
<evidence type="ECO:0000259" key="1">
    <source>
        <dbReference type="PROSITE" id="PS50943"/>
    </source>
</evidence>
<accession>A0A7C6EA16</accession>
<name>A0A7C6EA16_UNCW3</name>
<dbReference type="Pfam" id="PF13560">
    <property type="entry name" value="HTH_31"/>
    <property type="match status" value="1"/>
</dbReference>
<dbReference type="EMBL" id="DTLI01000068">
    <property type="protein sequence ID" value="HHS51777.1"/>
    <property type="molecule type" value="Genomic_DNA"/>
</dbReference>
<dbReference type="AlphaFoldDB" id="A0A7C6EA16"/>
<comment type="caution">
    <text evidence="2">The sequence shown here is derived from an EMBL/GenBank/DDBJ whole genome shotgun (WGS) entry which is preliminary data.</text>
</comment>
<proteinExistence type="predicted"/>
<dbReference type="SUPFAM" id="SSF47413">
    <property type="entry name" value="lambda repressor-like DNA-binding domains"/>
    <property type="match status" value="1"/>
</dbReference>
<feature type="domain" description="HTH cro/C1-type" evidence="1">
    <location>
        <begin position="1"/>
        <end position="57"/>
    </location>
</feature>